<keyword evidence="3 4" id="KW-0413">Isomerase</keyword>
<comment type="function">
    <text evidence="4">Responsible for synthesis of pseudouridine from uracil-13 in transfer RNAs.</text>
</comment>
<dbReference type="Pfam" id="PF01142">
    <property type="entry name" value="TruD"/>
    <property type="match status" value="2"/>
</dbReference>
<dbReference type="EMBL" id="VOAW01000014">
    <property type="protein sequence ID" value="TWO26121.1"/>
    <property type="molecule type" value="Genomic_DNA"/>
</dbReference>
<gene>
    <name evidence="4 6" type="primary">truD</name>
    <name evidence="6" type="ORF">ZA01_04795</name>
</gene>
<name>A0ABY3G4B0_9BACT</name>
<dbReference type="PANTHER" id="PTHR47811">
    <property type="entry name" value="TRNA PSEUDOURIDINE SYNTHASE D"/>
    <property type="match status" value="1"/>
</dbReference>
<dbReference type="RefSeq" id="WP_147500826.1">
    <property type="nucleotide sequence ID" value="NZ_JANPQX010000003.1"/>
</dbReference>
<evidence type="ECO:0000313" key="7">
    <source>
        <dbReference type="Proteomes" id="UP000321614"/>
    </source>
</evidence>
<feature type="active site" description="Nucleophile" evidence="4">
    <location>
        <position position="85"/>
    </location>
</feature>
<dbReference type="GO" id="GO:0160150">
    <property type="term" value="F:tRNA pseudouridine(13) synthase activity"/>
    <property type="evidence" value="ECO:0007669"/>
    <property type="project" value="UniProtKB-EC"/>
</dbReference>
<proteinExistence type="inferred from homology"/>
<evidence type="ECO:0000259" key="5">
    <source>
        <dbReference type="PROSITE" id="PS50984"/>
    </source>
</evidence>
<dbReference type="Gene3D" id="3.30.2350.20">
    <property type="entry name" value="TruD, catalytic domain"/>
    <property type="match status" value="1"/>
</dbReference>
<evidence type="ECO:0000256" key="1">
    <source>
        <dbReference type="ARBA" id="ARBA00007953"/>
    </source>
</evidence>
<keyword evidence="2 4" id="KW-0819">tRNA processing</keyword>
<evidence type="ECO:0000256" key="2">
    <source>
        <dbReference type="ARBA" id="ARBA00022694"/>
    </source>
</evidence>
<evidence type="ECO:0000313" key="6">
    <source>
        <dbReference type="EMBL" id="TWO26121.1"/>
    </source>
</evidence>
<sequence length="377" mass="44779">MYIMEKNIIFKPIYALNHSPINVHFSKNSNDFVVREKPLYDFSGKGEHLILHIQKKDLSTSEALRILSEQTGVRMRDFGYCGLKDKQGLTTQYISMPKKFEDHLKNFQHEKMKILEKFIHDNKLKIGHLKGNSFFIRLKKVSNIDALKIKQAFDVLQNQGFANYFGYQRFGKFQDNFYQGLEILKGKKIKNKKMQDFLISAFQSELFNKYLSKRIEISRFIEEFNEKEVRKIYALDKKEYKNLKDQKQFFKLLSGEVLGHYPFGKCFICDKLQDELERFVQRDISAMGLLIGVKAYECQLGSLAQKIEDEIFSDFYDYKIKMQGSRRFLWSYMQDCKYYYDEEKAHCILEFFLQKGSYATIVLEEILHTNIQEQNII</sequence>
<organism evidence="6 7">
    <name type="scientific">Campylobacter insulaenigrae</name>
    <dbReference type="NCBI Taxonomy" id="260714"/>
    <lineage>
        <taxon>Bacteria</taxon>
        <taxon>Pseudomonadati</taxon>
        <taxon>Campylobacterota</taxon>
        <taxon>Epsilonproteobacteria</taxon>
        <taxon>Campylobacterales</taxon>
        <taxon>Campylobacteraceae</taxon>
        <taxon>Campylobacter</taxon>
    </lineage>
</organism>
<comment type="similarity">
    <text evidence="1 4">Belongs to the pseudouridine synthase TruD family.</text>
</comment>
<dbReference type="Proteomes" id="UP000321614">
    <property type="component" value="Unassembled WGS sequence"/>
</dbReference>
<evidence type="ECO:0000256" key="3">
    <source>
        <dbReference type="ARBA" id="ARBA00023235"/>
    </source>
</evidence>
<dbReference type="InterPro" id="IPR042214">
    <property type="entry name" value="TruD_catalytic"/>
</dbReference>
<dbReference type="InterPro" id="IPR001656">
    <property type="entry name" value="PsdUridine_synth_TruD"/>
</dbReference>
<dbReference type="NCBIfam" id="TIGR00094">
    <property type="entry name" value="tRNA_TruD_broad"/>
    <property type="match status" value="1"/>
</dbReference>
<keyword evidence="7" id="KW-1185">Reference proteome</keyword>
<accession>A0ABY3G4B0</accession>
<dbReference type="PANTHER" id="PTHR47811:SF1">
    <property type="entry name" value="TRNA PSEUDOURIDINE SYNTHASE D"/>
    <property type="match status" value="1"/>
</dbReference>
<dbReference type="InterPro" id="IPR011760">
    <property type="entry name" value="PsdUridine_synth_TruD_insert"/>
</dbReference>
<comment type="catalytic activity">
    <reaction evidence="4">
        <text>uridine(13) in tRNA = pseudouridine(13) in tRNA</text>
        <dbReference type="Rhea" id="RHEA:42540"/>
        <dbReference type="Rhea" id="RHEA-COMP:10105"/>
        <dbReference type="Rhea" id="RHEA-COMP:10106"/>
        <dbReference type="ChEBI" id="CHEBI:65314"/>
        <dbReference type="ChEBI" id="CHEBI:65315"/>
        <dbReference type="EC" id="5.4.99.27"/>
    </reaction>
</comment>
<dbReference type="HAMAP" id="MF_01082">
    <property type="entry name" value="TruD"/>
    <property type="match status" value="1"/>
</dbReference>
<dbReference type="InterPro" id="IPR050170">
    <property type="entry name" value="TruD_pseudoU_synthase"/>
</dbReference>
<dbReference type="InterPro" id="IPR020103">
    <property type="entry name" value="PsdUridine_synth_cat_dom_sf"/>
</dbReference>
<protein>
    <recommendedName>
        <fullName evidence="4">tRNA pseudouridine synthase D</fullName>
        <ecNumber evidence="4">5.4.99.27</ecNumber>
    </recommendedName>
    <alternativeName>
        <fullName evidence="4">tRNA pseudouridine(13) synthase</fullName>
    </alternativeName>
    <alternativeName>
        <fullName evidence="4">tRNA pseudouridylate synthase D</fullName>
    </alternativeName>
    <alternativeName>
        <fullName evidence="4">tRNA-uridine isomerase D</fullName>
    </alternativeName>
</protein>
<comment type="caution">
    <text evidence="6">The sequence shown here is derived from an EMBL/GenBank/DDBJ whole genome shotgun (WGS) entry which is preliminary data.</text>
</comment>
<dbReference type="SUPFAM" id="SSF55120">
    <property type="entry name" value="Pseudouridine synthase"/>
    <property type="match status" value="1"/>
</dbReference>
<dbReference type="PROSITE" id="PS50984">
    <property type="entry name" value="TRUD"/>
    <property type="match status" value="1"/>
</dbReference>
<dbReference type="EC" id="5.4.99.27" evidence="4"/>
<feature type="domain" description="TRUD" evidence="5">
    <location>
        <begin position="160"/>
        <end position="331"/>
    </location>
</feature>
<reference evidence="6 7" key="1">
    <citation type="submission" date="2019-07" db="EMBL/GenBank/DDBJ databases">
        <title>Rapid identification of Enteric Bacteria from Whole Genome Sequences (WGS) using Average Nucleotide Identity (ANI).</title>
        <authorList>
            <person name="Lane C."/>
        </authorList>
    </citation>
    <scope>NUCLEOTIDE SEQUENCE [LARGE SCALE GENOMIC DNA]</scope>
    <source>
        <strain evidence="6 7">2011D-8905</strain>
    </source>
</reference>
<dbReference type="PROSITE" id="PS01268">
    <property type="entry name" value="UPF0024"/>
    <property type="match status" value="1"/>
</dbReference>
<dbReference type="InterPro" id="IPR020119">
    <property type="entry name" value="PsdUridine_synth_TruD_CS"/>
</dbReference>
<dbReference type="NCBIfam" id="NF002154">
    <property type="entry name" value="PRK00984.1-3"/>
    <property type="match status" value="1"/>
</dbReference>
<evidence type="ECO:0000256" key="4">
    <source>
        <dbReference type="HAMAP-Rule" id="MF_01082"/>
    </source>
</evidence>